<dbReference type="AlphaFoldDB" id="A0A314KNK6"/>
<proteinExistence type="predicted"/>
<keyword evidence="4" id="KW-1185">Reference proteome</keyword>
<dbReference type="Pfam" id="PF14111">
    <property type="entry name" value="DUF4283"/>
    <property type="match status" value="1"/>
</dbReference>
<dbReference type="STRING" id="49451.A0A314KNK6"/>
<comment type="caution">
    <text evidence="3">The sequence shown here is derived from an EMBL/GenBank/DDBJ whole genome shotgun (WGS) entry which is preliminary data.</text>
</comment>
<evidence type="ECO:0000313" key="4">
    <source>
        <dbReference type="Proteomes" id="UP000187609"/>
    </source>
</evidence>
<name>A0A314KNK6_NICAT</name>
<feature type="compositionally biased region" description="Polar residues" evidence="1">
    <location>
        <begin position="1"/>
        <end position="12"/>
    </location>
</feature>
<dbReference type="Gramene" id="OIT31021">
    <property type="protein sequence ID" value="OIT31021"/>
    <property type="gene ID" value="A4A49_11375"/>
</dbReference>
<dbReference type="EMBL" id="MJEQ01001372">
    <property type="protein sequence ID" value="OIT31021.1"/>
    <property type="molecule type" value="Genomic_DNA"/>
</dbReference>
<feature type="domain" description="DUF4283" evidence="2">
    <location>
        <begin position="75"/>
        <end position="147"/>
    </location>
</feature>
<evidence type="ECO:0000313" key="3">
    <source>
        <dbReference type="EMBL" id="OIT31021.1"/>
    </source>
</evidence>
<sequence>MATPTASGQQVASGEHQNDPPNGENTMGDAAKPTYTYLVTGPSRYLIRLEYRSPEMYKGIPAVFFMEHEEEEMAKVCRMVVIGKFSHRKPLLDDIRRDFSARFPMRRPMKIGHYDVKHVFIDFTDEEDFKGYYFRDKATILGSPMRL</sequence>
<reference evidence="3" key="1">
    <citation type="submission" date="2016-11" db="EMBL/GenBank/DDBJ databases">
        <title>The genome of Nicotiana attenuata.</title>
        <authorList>
            <person name="Xu S."/>
            <person name="Brockmoeller T."/>
            <person name="Gaquerel E."/>
            <person name="Navarro A."/>
            <person name="Kuhl H."/>
            <person name="Gase K."/>
            <person name="Ling Z."/>
            <person name="Zhou W."/>
            <person name="Kreitzer C."/>
            <person name="Stanke M."/>
            <person name="Tang H."/>
            <person name="Lyons E."/>
            <person name="Pandey P."/>
            <person name="Pandey S.P."/>
            <person name="Timmermann B."/>
            <person name="Baldwin I.T."/>
        </authorList>
    </citation>
    <scope>NUCLEOTIDE SEQUENCE [LARGE SCALE GENOMIC DNA]</scope>
    <source>
        <strain evidence="3">UT</strain>
    </source>
</reference>
<accession>A0A314KNK6</accession>
<protein>
    <recommendedName>
        <fullName evidence="2">DUF4283 domain-containing protein</fullName>
    </recommendedName>
</protein>
<dbReference type="InterPro" id="IPR025558">
    <property type="entry name" value="DUF4283"/>
</dbReference>
<evidence type="ECO:0000256" key="1">
    <source>
        <dbReference type="SAM" id="MobiDB-lite"/>
    </source>
</evidence>
<feature type="region of interest" description="Disordered" evidence="1">
    <location>
        <begin position="1"/>
        <end position="31"/>
    </location>
</feature>
<dbReference type="Proteomes" id="UP000187609">
    <property type="component" value="Unassembled WGS sequence"/>
</dbReference>
<gene>
    <name evidence="3" type="ORF">A4A49_11375</name>
</gene>
<organism evidence="3 4">
    <name type="scientific">Nicotiana attenuata</name>
    <name type="common">Coyote tobacco</name>
    <dbReference type="NCBI Taxonomy" id="49451"/>
    <lineage>
        <taxon>Eukaryota</taxon>
        <taxon>Viridiplantae</taxon>
        <taxon>Streptophyta</taxon>
        <taxon>Embryophyta</taxon>
        <taxon>Tracheophyta</taxon>
        <taxon>Spermatophyta</taxon>
        <taxon>Magnoliopsida</taxon>
        <taxon>eudicotyledons</taxon>
        <taxon>Gunneridae</taxon>
        <taxon>Pentapetalae</taxon>
        <taxon>asterids</taxon>
        <taxon>lamiids</taxon>
        <taxon>Solanales</taxon>
        <taxon>Solanaceae</taxon>
        <taxon>Nicotianoideae</taxon>
        <taxon>Nicotianeae</taxon>
        <taxon>Nicotiana</taxon>
    </lineage>
</organism>
<evidence type="ECO:0000259" key="2">
    <source>
        <dbReference type="Pfam" id="PF14111"/>
    </source>
</evidence>